<dbReference type="InterPro" id="IPR004776">
    <property type="entry name" value="Mem_transp_PIN-like"/>
</dbReference>
<evidence type="ECO:0000256" key="8">
    <source>
        <dbReference type="SAM" id="Phobius"/>
    </source>
</evidence>
<keyword evidence="4" id="KW-1003">Cell membrane</keyword>
<dbReference type="Pfam" id="PF03547">
    <property type="entry name" value="Mem_trans"/>
    <property type="match status" value="1"/>
</dbReference>
<feature type="transmembrane region" description="Helical" evidence="8">
    <location>
        <begin position="216"/>
        <end position="237"/>
    </location>
</feature>
<name>A0ABQ6F8T6_9RHOO</name>
<protein>
    <recommendedName>
        <fullName evidence="11">AEC family transporter</fullName>
    </recommendedName>
</protein>
<dbReference type="EMBL" id="BSPX01000011">
    <property type="protein sequence ID" value="GLT21662.1"/>
    <property type="molecule type" value="Genomic_DNA"/>
</dbReference>
<keyword evidence="3" id="KW-0813">Transport</keyword>
<evidence type="ECO:0000256" key="4">
    <source>
        <dbReference type="ARBA" id="ARBA00022475"/>
    </source>
</evidence>
<evidence type="ECO:0000256" key="3">
    <source>
        <dbReference type="ARBA" id="ARBA00022448"/>
    </source>
</evidence>
<evidence type="ECO:0000256" key="6">
    <source>
        <dbReference type="ARBA" id="ARBA00022989"/>
    </source>
</evidence>
<dbReference type="PANTHER" id="PTHR36838:SF4">
    <property type="entry name" value="AUXIN EFFLUX CARRIER FAMILY PROTEIN"/>
    <property type="match status" value="1"/>
</dbReference>
<evidence type="ECO:0000313" key="9">
    <source>
        <dbReference type="EMBL" id="GLT21662.1"/>
    </source>
</evidence>
<feature type="transmembrane region" description="Helical" evidence="8">
    <location>
        <begin position="243"/>
        <end position="263"/>
    </location>
</feature>
<feature type="transmembrane region" description="Helical" evidence="8">
    <location>
        <begin position="37"/>
        <end position="56"/>
    </location>
</feature>
<evidence type="ECO:0000256" key="5">
    <source>
        <dbReference type="ARBA" id="ARBA00022692"/>
    </source>
</evidence>
<feature type="transmembrane region" description="Helical" evidence="8">
    <location>
        <begin position="155"/>
        <end position="172"/>
    </location>
</feature>
<comment type="subcellular location">
    <subcellularLocation>
        <location evidence="1">Cell membrane</location>
        <topology evidence="1">Multi-pass membrane protein</topology>
    </subcellularLocation>
</comment>
<evidence type="ECO:0000313" key="10">
    <source>
        <dbReference type="Proteomes" id="UP001157167"/>
    </source>
</evidence>
<feature type="transmembrane region" description="Helical" evidence="8">
    <location>
        <begin position="275"/>
        <end position="295"/>
    </location>
</feature>
<reference evidence="10" key="1">
    <citation type="journal article" date="2019" name="Int. J. Syst. Evol. Microbiol.">
        <title>The Global Catalogue of Microorganisms (GCM) 10K type strain sequencing project: providing services to taxonomists for standard genome sequencing and annotation.</title>
        <authorList>
            <consortium name="The Broad Institute Genomics Platform"/>
            <consortium name="The Broad Institute Genome Sequencing Center for Infectious Disease"/>
            <person name="Wu L."/>
            <person name="Ma J."/>
        </authorList>
    </citation>
    <scope>NUCLEOTIDE SEQUENCE [LARGE SCALE GENOMIC DNA]</scope>
    <source>
        <strain evidence="10">NBRC 102407</strain>
    </source>
</reference>
<sequence>MQSLLLLLPDFALIAMGALLRRFFGLADAFWTGVEKLVYFIFFPALLFHALARATIDIAAMGPLFVVGLVTMASGLVLGLVGRPLMGLDAMAFASRLQCAYRFNTYIGIAVAGKLAGSAGVATMGALCGAMVPFANMAAVAMLVRHGQGRLWQELAKNPLIIATLAGLAFNLSGAQLPAPVVPFLQRLADAAVTLGLLAVGAALRLGRSEGGRFGTVYLCAVKLVALPAVAWGLGRALGLEGVAFQVAVAFAALPTASSAYILAMRLGGDGPGVARLISATTVAAAVTLTAWLTLLRAA</sequence>
<gene>
    <name evidence="9" type="ORF">GCM10007933_11140</name>
</gene>
<comment type="similarity">
    <text evidence="2">Belongs to the auxin efflux carrier (TC 2.A.69) family.</text>
</comment>
<proteinExistence type="inferred from homology"/>
<keyword evidence="6 8" id="KW-1133">Transmembrane helix</keyword>
<organism evidence="9 10">
    <name type="scientific">Zoogloea oryzae</name>
    <dbReference type="NCBI Taxonomy" id="310767"/>
    <lineage>
        <taxon>Bacteria</taxon>
        <taxon>Pseudomonadati</taxon>
        <taxon>Pseudomonadota</taxon>
        <taxon>Betaproteobacteria</taxon>
        <taxon>Rhodocyclales</taxon>
        <taxon>Zoogloeaceae</taxon>
        <taxon>Zoogloea</taxon>
    </lineage>
</organism>
<evidence type="ECO:0000256" key="2">
    <source>
        <dbReference type="ARBA" id="ARBA00010145"/>
    </source>
</evidence>
<comment type="caution">
    <text evidence="9">The sequence shown here is derived from an EMBL/GenBank/DDBJ whole genome shotgun (WGS) entry which is preliminary data.</text>
</comment>
<dbReference type="InterPro" id="IPR038770">
    <property type="entry name" value="Na+/solute_symporter_sf"/>
</dbReference>
<evidence type="ECO:0008006" key="11">
    <source>
        <dbReference type="Google" id="ProtNLM"/>
    </source>
</evidence>
<feature type="transmembrane region" description="Helical" evidence="8">
    <location>
        <begin position="63"/>
        <end position="81"/>
    </location>
</feature>
<dbReference type="Gene3D" id="1.20.1530.20">
    <property type="match status" value="1"/>
</dbReference>
<feature type="transmembrane region" description="Helical" evidence="8">
    <location>
        <begin position="121"/>
        <end position="143"/>
    </location>
</feature>
<evidence type="ECO:0000256" key="7">
    <source>
        <dbReference type="ARBA" id="ARBA00023136"/>
    </source>
</evidence>
<keyword evidence="10" id="KW-1185">Reference proteome</keyword>
<dbReference type="Proteomes" id="UP001157167">
    <property type="component" value="Unassembled WGS sequence"/>
</dbReference>
<dbReference type="RefSeq" id="WP_284187071.1">
    <property type="nucleotide sequence ID" value="NZ_BSPX01000011.1"/>
</dbReference>
<evidence type="ECO:0000256" key="1">
    <source>
        <dbReference type="ARBA" id="ARBA00004651"/>
    </source>
</evidence>
<dbReference type="PANTHER" id="PTHR36838">
    <property type="entry name" value="AUXIN EFFLUX CARRIER FAMILY PROTEIN"/>
    <property type="match status" value="1"/>
</dbReference>
<keyword evidence="5 8" id="KW-0812">Transmembrane</keyword>
<accession>A0ABQ6F8T6</accession>
<keyword evidence="7 8" id="KW-0472">Membrane</keyword>